<gene>
    <name evidence="2" type="ORF">FHX39_001337</name>
</gene>
<keyword evidence="1" id="KW-0812">Transmembrane</keyword>
<dbReference type="AlphaFoldDB" id="A0A7W5P6F7"/>
<evidence type="ECO:0000313" key="3">
    <source>
        <dbReference type="Proteomes" id="UP000565572"/>
    </source>
</evidence>
<comment type="caution">
    <text evidence="2">The sequence shown here is derived from an EMBL/GenBank/DDBJ whole genome shotgun (WGS) entry which is preliminary data.</text>
</comment>
<keyword evidence="1" id="KW-0472">Membrane</keyword>
<sequence length="65" mass="7264">MDEDGNVKNSTLIVGVAITLVLIVVGTLIAEAVAPHFVYWAFIPALIFAVVYINVHRNRDRRKRS</sequence>
<proteinExistence type="predicted"/>
<dbReference type="EMBL" id="JACHZG010000001">
    <property type="protein sequence ID" value="MBB3326393.1"/>
    <property type="molecule type" value="Genomic_DNA"/>
</dbReference>
<dbReference type="Proteomes" id="UP000565572">
    <property type="component" value="Unassembled WGS sequence"/>
</dbReference>
<organism evidence="2 3">
    <name type="scientific">Microlunatus antarcticus</name>
    <dbReference type="NCBI Taxonomy" id="53388"/>
    <lineage>
        <taxon>Bacteria</taxon>
        <taxon>Bacillati</taxon>
        <taxon>Actinomycetota</taxon>
        <taxon>Actinomycetes</taxon>
        <taxon>Propionibacteriales</taxon>
        <taxon>Propionibacteriaceae</taxon>
        <taxon>Microlunatus</taxon>
    </lineage>
</organism>
<protein>
    <submittedName>
        <fullName evidence="2">Uncharacterized membrane protein YhaH (DUF805 family)</fullName>
    </submittedName>
</protein>
<name>A0A7W5P6F7_9ACTN</name>
<evidence type="ECO:0000313" key="2">
    <source>
        <dbReference type="EMBL" id="MBB3326393.1"/>
    </source>
</evidence>
<accession>A0A7W5P6F7</accession>
<feature type="transmembrane region" description="Helical" evidence="1">
    <location>
        <begin position="12"/>
        <end position="30"/>
    </location>
</feature>
<evidence type="ECO:0000256" key="1">
    <source>
        <dbReference type="SAM" id="Phobius"/>
    </source>
</evidence>
<keyword evidence="3" id="KW-1185">Reference proteome</keyword>
<keyword evidence="1" id="KW-1133">Transmembrane helix</keyword>
<reference evidence="2 3" key="1">
    <citation type="submission" date="2020-08" db="EMBL/GenBank/DDBJ databases">
        <title>Sequencing the genomes of 1000 actinobacteria strains.</title>
        <authorList>
            <person name="Klenk H.-P."/>
        </authorList>
    </citation>
    <scope>NUCLEOTIDE SEQUENCE [LARGE SCALE GENOMIC DNA]</scope>
    <source>
        <strain evidence="2 3">DSM 11053</strain>
    </source>
</reference>
<feature type="transmembrane region" description="Helical" evidence="1">
    <location>
        <begin position="36"/>
        <end position="55"/>
    </location>
</feature>
<dbReference type="RefSeq" id="WP_183337348.1">
    <property type="nucleotide sequence ID" value="NZ_JACHZG010000001.1"/>
</dbReference>